<sequence length="160" mass="17284">MAVAADPSRKKSSSSSHRITLVIVAVVALLGLAGAGFWYFTAQGGKGDAAKPPAPAQYSPMSPPFVVNLDETPMGPRYLQVEVQLVTRDPLATQELNRHEPALRARLLMLFAQQTYEGVATREGKEALRAQALEEVQTLMTEETGAPQAEALLFTSFVTQ</sequence>
<dbReference type="InterPro" id="IPR005503">
    <property type="entry name" value="FliL"/>
</dbReference>
<proteinExistence type="inferred from homology"/>
<dbReference type="PANTHER" id="PTHR35091:SF2">
    <property type="entry name" value="FLAGELLAR PROTEIN FLIL"/>
    <property type="match status" value="1"/>
</dbReference>
<dbReference type="GO" id="GO:0071978">
    <property type="term" value="P:bacterial-type flagellum-dependent swarming motility"/>
    <property type="evidence" value="ECO:0007669"/>
    <property type="project" value="TreeGrafter"/>
</dbReference>
<evidence type="ECO:0000256" key="9">
    <source>
        <dbReference type="ARBA" id="ARBA00023136"/>
    </source>
</evidence>
<feature type="transmembrane region" description="Helical" evidence="10">
    <location>
        <begin position="19"/>
        <end position="40"/>
    </location>
</feature>
<dbReference type="PANTHER" id="PTHR35091">
    <property type="entry name" value="FLAGELLAR PROTEIN FLIL"/>
    <property type="match status" value="1"/>
</dbReference>
<reference evidence="11 12" key="1">
    <citation type="submission" date="2019-01" db="EMBL/GenBank/DDBJ databases">
        <authorList>
            <person name="Zhang S."/>
        </authorList>
    </citation>
    <scope>NUCLEOTIDE SEQUENCE [LARGE SCALE GENOMIC DNA]</scope>
    <source>
        <strain evidence="11 12">1626</strain>
    </source>
</reference>
<keyword evidence="11" id="KW-0969">Cilium</keyword>
<evidence type="ECO:0000256" key="10">
    <source>
        <dbReference type="RuleBase" id="RU364125"/>
    </source>
</evidence>
<organism evidence="11 12">
    <name type="scientific">Luteimonas yindakuii</name>
    <dbReference type="NCBI Taxonomy" id="2565782"/>
    <lineage>
        <taxon>Bacteria</taxon>
        <taxon>Pseudomonadati</taxon>
        <taxon>Pseudomonadota</taxon>
        <taxon>Gammaproteobacteria</taxon>
        <taxon>Lysobacterales</taxon>
        <taxon>Lysobacteraceae</taxon>
        <taxon>Luteimonas</taxon>
    </lineage>
</organism>
<evidence type="ECO:0000256" key="5">
    <source>
        <dbReference type="ARBA" id="ARBA00022500"/>
    </source>
</evidence>
<accession>A0A4Z1RCR1</accession>
<keyword evidence="5 10" id="KW-0145">Chemotaxis</keyword>
<dbReference type="GO" id="GO:0009425">
    <property type="term" value="C:bacterial-type flagellum basal body"/>
    <property type="evidence" value="ECO:0007669"/>
    <property type="project" value="InterPro"/>
</dbReference>
<dbReference type="GO" id="GO:0005886">
    <property type="term" value="C:plasma membrane"/>
    <property type="evidence" value="ECO:0007669"/>
    <property type="project" value="UniProtKB-SubCell"/>
</dbReference>
<dbReference type="EMBL" id="SPUH01000001">
    <property type="protein sequence ID" value="TKS53963.1"/>
    <property type="molecule type" value="Genomic_DNA"/>
</dbReference>
<name>A0A4Z1RCR1_9GAMM</name>
<keyword evidence="11" id="KW-0966">Cell projection</keyword>
<evidence type="ECO:0000313" key="11">
    <source>
        <dbReference type="EMBL" id="TKS53963.1"/>
    </source>
</evidence>
<keyword evidence="9 10" id="KW-0472">Membrane</keyword>
<keyword evidence="10" id="KW-0997">Cell inner membrane</keyword>
<keyword evidence="6 10" id="KW-0812">Transmembrane</keyword>
<protein>
    <recommendedName>
        <fullName evidence="10">Flagellar protein FliL</fullName>
    </recommendedName>
</protein>
<keyword evidence="11" id="KW-0282">Flagellum</keyword>
<evidence type="ECO:0000313" key="12">
    <source>
        <dbReference type="Proteomes" id="UP000298681"/>
    </source>
</evidence>
<evidence type="ECO:0000256" key="4">
    <source>
        <dbReference type="ARBA" id="ARBA00022475"/>
    </source>
</evidence>
<evidence type="ECO:0000256" key="8">
    <source>
        <dbReference type="ARBA" id="ARBA00022989"/>
    </source>
</evidence>
<keyword evidence="8 10" id="KW-1133">Transmembrane helix</keyword>
<dbReference type="Pfam" id="PF03748">
    <property type="entry name" value="FliL"/>
    <property type="match status" value="1"/>
</dbReference>
<comment type="similarity">
    <text evidence="3 10">Belongs to the FliL family.</text>
</comment>
<dbReference type="AlphaFoldDB" id="A0A4Z1RCR1"/>
<evidence type="ECO:0000256" key="3">
    <source>
        <dbReference type="ARBA" id="ARBA00008281"/>
    </source>
</evidence>
<evidence type="ECO:0000256" key="2">
    <source>
        <dbReference type="ARBA" id="ARBA00004162"/>
    </source>
</evidence>
<dbReference type="OrthoDB" id="5616092at2"/>
<keyword evidence="7 10" id="KW-0283">Flagellar rotation</keyword>
<dbReference type="RefSeq" id="WP_134673346.1">
    <property type="nucleotide sequence ID" value="NZ_CP039383.2"/>
</dbReference>
<dbReference type="Proteomes" id="UP000298681">
    <property type="component" value="Unassembled WGS sequence"/>
</dbReference>
<gene>
    <name evidence="11" type="ORF">E4582_03710</name>
</gene>
<comment type="subcellular location">
    <subcellularLocation>
        <location evidence="10">Cell inner membrane</location>
    </subcellularLocation>
    <subcellularLocation>
        <location evidence="2">Cell membrane</location>
        <topology evidence="2">Single-pass membrane protein</topology>
    </subcellularLocation>
</comment>
<keyword evidence="4" id="KW-1003">Cell membrane</keyword>
<evidence type="ECO:0000256" key="6">
    <source>
        <dbReference type="ARBA" id="ARBA00022692"/>
    </source>
</evidence>
<keyword evidence="12" id="KW-1185">Reference proteome</keyword>
<comment type="caution">
    <text evidence="11">The sequence shown here is derived from an EMBL/GenBank/DDBJ whole genome shotgun (WGS) entry which is preliminary data.</text>
</comment>
<comment type="function">
    <text evidence="1 10">Controls the rotational direction of flagella during chemotaxis.</text>
</comment>
<dbReference type="GO" id="GO:0006935">
    <property type="term" value="P:chemotaxis"/>
    <property type="evidence" value="ECO:0007669"/>
    <property type="project" value="UniProtKB-KW"/>
</dbReference>
<evidence type="ECO:0000256" key="7">
    <source>
        <dbReference type="ARBA" id="ARBA00022779"/>
    </source>
</evidence>
<evidence type="ECO:0000256" key="1">
    <source>
        <dbReference type="ARBA" id="ARBA00002254"/>
    </source>
</evidence>